<dbReference type="GO" id="GO:0005829">
    <property type="term" value="C:cytosol"/>
    <property type="evidence" value="ECO:0007669"/>
    <property type="project" value="TreeGrafter"/>
</dbReference>
<dbReference type="InterPro" id="IPR019922">
    <property type="entry name" value="Lucif-like_OxRdatse_MSMEG_4141"/>
</dbReference>
<gene>
    <name evidence="2" type="ORF">EV191_103188</name>
</gene>
<dbReference type="Pfam" id="PF00296">
    <property type="entry name" value="Bac_luciferase"/>
    <property type="match status" value="1"/>
</dbReference>
<dbReference type="InterPro" id="IPR011251">
    <property type="entry name" value="Luciferase-like_dom"/>
</dbReference>
<dbReference type="EMBL" id="SLXQ01000003">
    <property type="protein sequence ID" value="TCP54147.1"/>
    <property type="molecule type" value="Genomic_DNA"/>
</dbReference>
<keyword evidence="3" id="KW-1185">Reference proteome</keyword>
<dbReference type="NCBIfam" id="TIGR03620">
    <property type="entry name" value="F420_MSMEG_4141"/>
    <property type="match status" value="1"/>
</dbReference>
<dbReference type="SUPFAM" id="SSF51679">
    <property type="entry name" value="Bacterial luciferase-like"/>
    <property type="match status" value="1"/>
</dbReference>
<dbReference type="InterPro" id="IPR050766">
    <property type="entry name" value="Bact_Lucif_Oxidored"/>
</dbReference>
<dbReference type="AlphaFoldDB" id="A0A4R2QWQ9"/>
<protein>
    <submittedName>
        <fullName evidence="2">Putative F420-dependent oxidoreductase</fullName>
    </submittedName>
</protein>
<evidence type="ECO:0000259" key="1">
    <source>
        <dbReference type="Pfam" id="PF00296"/>
    </source>
</evidence>
<dbReference type="InterPro" id="IPR036661">
    <property type="entry name" value="Luciferase-like_sf"/>
</dbReference>
<feature type="domain" description="Luciferase-like" evidence="1">
    <location>
        <begin position="15"/>
        <end position="266"/>
    </location>
</feature>
<sequence length="291" mass="31027">MTSAMQRYDLGRVGIWSGAPDWSRPEAADVAAELDELGFGALWLGLSRADLAVHERLLAATSRLTLATGIVNIWTEPSAQVVGSYHRVVTAYPDRLLLGLGSGHKVMVEAMTSYTYERPYSALASYVDELDSAETPVPKENRVLAALGPRTLRLAGARSAGAHPYLSTAEHTRTAREILGPEPLLAPELKVVLDADPTRARATARAGVGPYLQLPNYTNNLLRLGFSVDDFADGGSDRLIDALVGWGKPDAVRAKIAEHHDAGADHVCVQVLSDSAGPPVAGYRALAEALA</sequence>
<dbReference type="PANTHER" id="PTHR30137">
    <property type="entry name" value="LUCIFERASE-LIKE MONOOXYGENASE"/>
    <property type="match status" value="1"/>
</dbReference>
<dbReference type="GO" id="GO:0016705">
    <property type="term" value="F:oxidoreductase activity, acting on paired donors, with incorporation or reduction of molecular oxygen"/>
    <property type="evidence" value="ECO:0007669"/>
    <property type="project" value="InterPro"/>
</dbReference>
<dbReference type="PANTHER" id="PTHR30137:SF18">
    <property type="entry name" value="CONSERVED PROTEIN"/>
    <property type="match status" value="1"/>
</dbReference>
<dbReference type="RefSeq" id="WP_243658888.1">
    <property type="nucleotide sequence ID" value="NZ_SLXQ01000003.1"/>
</dbReference>
<evidence type="ECO:0000313" key="3">
    <source>
        <dbReference type="Proteomes" id="UP000294911"/>
    </source>
</evidence>
<proteinExistence type="predicted"/>
<reference evidence="2 3" key="1">
    <citation type="submission" date="2019-03" db="EMBL/GenBank/DDBJ databases">
        <title>Genomic Encyclopedia of Type Strains, Phase IV (KMG-IV): sequencing the most valuable type-strain genomes for metagenomic binning, comparative biology and taxonomic classification.</title>
        <authorList>
            <person name="Goeker M."/>
        </authorList>
    </citation>
    <scope>NUCLEOTIDE SEQUENCE [LARGE SCALE GENOMIC DNA]</scope>
    <source>
        <strain evidence="2 3">DSM 45765</strain>
    </source>
</reference>
<name>A0A4R2QWQ9_9PSEU</name>
<comment type="caution">
    <text evidence="2">The sequence shown here is derived from an EMBL/GenBank/DDBJ whole genome shotgun (WGS) entry which is preliminary data.</text>
</comment>
<organism evidence="2 3">
    <name type="scientific">Tamaricihabitans halophyticus</name>
    <dbReference type="NCBI Taxonomy" id="1262583"/>
    <lineage>
        <taxon>Bacteria</taxon>
        <taxon>Bacillati</taxon>
        <taxon>Actinomycetota</taxon>
        <taxon>Actinomycetes</taxon>
        <taxon>Pseudonocardiales</taxon>
        <taxon>Pseudonocardiaceae</taxon>
        <taxon>Tamaricihabitans</taxon>
    </lineage>
</organism>
<dbReference type="Gene3D" id="3.20.20.30">
    <property type="entry name" value="Luciferase-like domain"/>
    <property type="match status" value="1"/>
</dbReference>
<accession>A0A4R2QWQ9</accession>
<dbReference type="Proteomes" id="UP000294911">
    <property type="component" value="Unassembled WGS sequence"/>
</dbReference>
<evidence type="ECO:0000313" key="2">
    <source>
        <dbReference type="EMBL" id="TCP54147.1"/>
    </source>
</evidence>